<gene>
    <name evidence="1" type="ORF">NUW58_g10029</name>
</gene>
<comment type="caution">
    <text evidence="1">The sequence shown here is derived from an EMBL/GenBank/DDBJ whole genome shotgun (WGS) entry which is preliminary data.</text>
</comment>
<evidence type="ECO:0000313" key="1">
    <source>
        <dbReference type="EMBL" id="KAJ2969259.1"/>
    </source>
</evidence>
<sequence length="613" mass="68385">MPFPIHQERDVPQQKGLSSSRLRERRRESRELEQISSFFLPVGADAPQCKAKPARLKCNEEDKSSRLNYSDNASRDSFGTPSSPSAPAQSHRQPAFVSQESHFSAPAAALSNTDCRPTSSTATTYFTWPSSQYSPKASKCLVDTQPDSTEPAQPPTPDNIREALAATGVYKDTGIHHYVSLNDQKTRIFEIRQESPSTHSSVVNYVDSEEGQTPATNQKSKLKPKHSDSTRAIMARLAHVEKRWNTILPPEWRLHRSSAVNVPLTIEEPASVVLGLPTSTKPSNCQEIALEALAKPSQGSHPAQLSSRYGKEDYESNPNSTSKGLVPAIPEPDSVVDHASTADNDRASIASRDAMPPPPIPLPRIDSLHPTNPKPRDDTSSPICIGTTMPLETQAQIPKYEHRQWTDTYETTSKLRELSNEPGKVIPTLDLASWIPQVKTPSITCYNRDKNFSEQSMKPPLYRSQGREEIPQVAAHLNPPYTTDITESIADFIARIESEFEESTSLDKFCQPESIIENPELSFNPIVSTRDTQDQKSIAPEGFQIEHRQLPIDGPEFGLGEVLELDPSFHEYQKPVVSINHRPTTMPAEDLVDDNEEFLEMSSFWRPNRFSNF</sequence>
<protein>
    <submittedName>
        <fullName evidence="1">Uncharacterized protein</fullName>
    </submittedName>
</protein>
<dbReference type="EMBL" id="JAPDGR010004062">
    <property type="protein sequence ID" value="KAJ2969259.1"/>
    <property type="molecule type" value="Genomic_DNA"/>
</dbReference>
<reference evidence="1" key="1">
    <citation type="submission" date="2022-10" db="EMBL/GenBank/DDBJ databases">
        <title>Genome Sequence of Xylaria curta.</title>
        <authorList>
            <person name="Buettner E."/>
        </authorList>
    </citation>
    <scope>NUCLEOTIDE SEQUENCE</scope>
    <source>
        <strain evidence="1">Babe10</strain>
    </source>
</reference>
<dbReference type="Proteomes" id="UP001143856">
    <property type="component" value="Unassembled WGS sequence"/>
</dbReference>
<name>A0ACC1MRF5_9PEZI</name>
<organism evidence="1 2">
    <name type="scientific">Xylaria curta</name>
    <dbReference type="NCBI Taxonomy" id="42375"/>
    <lineage>
        <taxon>Eukaryota</taxon>
        <taxon>Fungi</taxon>
        <taxon>Dikarya</taxon>
        <taxon>Ascomycota</taxon>
        <taxon>Pezizomycotina</taxon>
        <taxon>Sordariomycetes</taxon>
        <taxon>Xylariomycetidae</taxon>
        <taxon>Xylariales</taxon>
        <taxon>Xylariaceae</taxon>
        <taxon>Xylaria</taxon>
    </lineage>
</organism>
<keyword evidence="2" id="KW-1185">Reference proteome</keyword>
<proteinExistence type="predicted"/>
<accession>A0ACC1MRF5</accession>
<evidence type="ECO:0000313" key="2">
    <source>
        <dbReference type="Proteomes" id="UP001143856"/>
    </source>
</evidence>